<reference evidence="4" key="2">
    <citation type="submission" date="2020-04" db="EMBL/GenBank/DDBJ databases">
        <title>Genome analysis and biological profiling of marine Cellulosimicrobium funkei MOSEL-ME6.</title>
        <authorList>
            <person name="Tanveer F."/>
            <person name="Xie Y."/>
            <person name="Shinwari Z.K."/>
        </authorList>
    </citation>
    <scope>NUCLEOTIDE SEQUENCE [LARGE SCALE GENOMIC DNA]</scope>
    <source>
        <strain evidence="4">MOSEL-ME25</strain>
    </source>
</reference>
<protein>
    <submittedName>
        <fullName evidence="1">Uncharacterized protein</fullName>
    </submittedName>
</protein>
<reference evidence="2 4" key="4">
    <citation type="submission" date="2022-12" db="EMBL/GenBank/DDBJ databases">
        <title>Genome analysis and biological profiling of marine Salinicoccus roseus MOSEL-ME25.</title>
        <authorList>
            <person name="Mirza F.T."/>
            <person name="Xie Y."/>
            <person name="Shinwari Z.K."/>
        </authorList>
    </citation>
    <scope>NUCLEOTIDE SEQUENCE [LARGE SCALE GENOMIC DNA]</scope>
    <source>
        <strain evidence="2 4">MOSEL-ME25</strain>
    </source>
</reference>
<keyword evidence="4" id="KW-1185">Reference proteome</keyword>
<accession>A0A0C2HE59</accession>
<proteinExistence type="predicted"/>
<evidence type="ECO:0000313" key="3">
    <source>
        <dbReference type="Proteomes" id="UP000031546"/>
    </source>
</evidence>
<dbReference type="STRING" id="45670.SN16_10430"/>
<dbReference type="Proteomes" id="UP000527860">
    <property type="component" value="Unassembled WGS sequence"/>
</dbReference>
<comment type="caution">
    <text evidence="1">The sequence shown here is derived from an EMBL/GenBank/DDBJ whole genome shotgun (WGS) entry which is preliminary data.</text>
</comment>
<dbReference type="GeneID" id="77845970"/>
<evidence type="ECO:0000313" key="1">
    <source>
        <dbReference type="EMBL" id="KIH69924.1"/>
    </source>
</evidence>
<organism evidence="1 3">
    <name type="scientific">Salinicoccus roseus</name>
    <dbReference type="NCBI Taxonomy" id="45670"/>
    <lineage>
        <taxon>Bacteria</taxon>
        <taxon>Bacillati</taxon>
        <taxon>Bacillota</taxon>
        <taxon>Bacilli</taxon>
        <taxon>Bacillales</taxon>
        <taxon>Staphylococcaceae</taxon>
        <taxon>Salinicoccus</taxon>
    </lineage>
</organism>
<gene>
    <name evidence="2" type="ORF">F7P68_0011845</name>
    <name evidence="1" type="ORF">SN16_10430</name>
</gene>
<evidence type="ECO:0000313" key="2">
    <source>
        <dbReference type="EMBL" id="MDB0581214.1"/>
    </source>
</evidence>
<dbReference type="AlphaFoldDB" id="A0A0C2HE59"/>
<sequence>MMVLASPNQRKQRSFVGKVPRPTYDEHDVPKVEVVTYKKVKQAELKLSPYWQDMYRSMFWGWHE</sequence>
<name>A0A0C2HE59_9STAP</name>
<reference evidence="2" key="3">
    <citation type="submission" date="2020-04" db="EMBL/GenBank/DDBJ databases">
        <authorList>
            <person name="Tanveer F."/>
            <person name="Xie Y."/>
            <person name="Shinwari Z.K."/>
        </authorList>
    </citation>
    <scope>NUCLEOTIDE SEQUENCE</scope>
    <source>
        <strain evidence="2">MOSEL-ME25</strain>
    </source>
</reference>
<reference evidence="1 3" key="1">
    <citation type="submission" date="2015-01" db="EMBL/GenBank/DDBJ databases">
        <title>Genome sequences of high lactate-tolerant strain Salinicoccus roseus W12 with industrial interest.</title>
        <authorList>
            <person name="Wang H."/>
            <person name="Yu B."/>
        </authorList>
    </citation>
    <scope>NUCLEOTIDE SEQUENCE [LARGE SCALE GENOMIC DNA]</scope>
    <source>
        <strain evidence="1 3">W12</strain>
    </source>
</reference>
<dbReference type="RefSeq" id="WP_040106565.1">
    <property type="nucleotide sequence ID" value="NZ_JABEVU030000001.1"/>
</dbReference>
<evidence type="ECO:0000313" key="4">
    <source>
        <dbReference type="Proteomes" id="UP000527860"/>
    </source>
</evidence>
<dbReference type="EMBL" id="JABEVU030000001">
    <property type="protein sequence ID" value="MDB0581214.1"/>
    <property type="molecule type" value="Genomic_DNA"/>
</dbReference>
<dbReference type="Proteomes" id="UP000031546">
    <property type="component" value="Unassembled WGS sequence"/>
</dbReference>
<dbReference type="EMBL" id="JXII01000009">
    <property type="protein sequence ID" value="KIH69924.1"/>
    <property type="molecule type" value="Genomic_DNA"/>
</dbReference>